<comment type="cofactor">
    <cofactor evidence="2">
        <name>Mg(2+)</name>
        <dbReference type="ChEBI" id="CHEBI:18420"/>
    </cofactor>
</comment>
<feature type="modified residue" description="N6-carboxylysine" evidence="2">
    <location>
        <position position="222"/>
    </location>
</feature>
<evidence type="ECO:0000313" key="6">
    <source>
        <dbReference type="EMBL" id="WNO05890.1"/>
    </source>
</evidence>
<comment type="subcellular location">
    <subcellularLocation>
        <location evidence="2 3">Cytoplasm</location>
    </subcellularLocation>
</comment>
<dbReference type="Pfam" id="PF08245">
    <property type="entry name" value="Mur_ligase_M"/>
    <property type="match status" value="1"/>
</dbReference>
<evidence type="ECO:0000259" key="5">
    <source>
        <dbReference type="Pfam" id="PF08245"/>
    </source>
</evidence>
<dbReference type="InterPro" id="IPR036565">
    <property type="entry name" value="Mur-like_cat_sf"/>
</dbReference>
<keyword evidence="2 6" id="KW-0436">Ligase</keyword>
<keyword evidence="2" id="KW-0067">ATP-binding</keyword>
<dbReference type="NCBIfam" id="TIGR01085">
    <property type="entry name" value="murE"/>
    <property type="match status" value="1"/>
</dbReference>
<dbReference type="NCBIfam" id="NF001126">
    <property type="entry name" value="PRK00139.1-4"/>
    <property type="match status" value="1"/>
</dbReference>
<feature type="binding site" evidence="2">
    <location>
        <position position="26"/>
    </location>
    <ligand>
        <name>UDP-N-acetyl-alpha-D-muramoyl-L-alanyl-D-glutamate</name>
        <dbReference type="ChEBI" id="CHEBI:83900"/>
    </ligand>
</feature>
<evidence type="ECO:0000256" key="1">
    <source>
        <dbReference type="ARBA" id="ARBA00005898"/>
    </source>
</evidence>
<dbReference type="SUPFAM" id="SSF53623">
    <property type="entry name" value="MurD-like peptide ligases, catalytic domain"/>
    <property type="match status" value="1"/>
</dbReference>
<dbReference type="InterPro" id="IPR035911">
    <property type="entry name" value="MurE/MurF_N"/>
</dbReference>
<keyword evidence="2" id="KW-0460">Magnesium</keyword>
<evidence type="ECO:0000259" key="4">
    <source>
        <dbReference type="Pfam" id="PF02875"/>
    </source>
</evidence>
<feature type="binding site" evidence="2">
    <location>
        <position position="462"/>
    </location>
    <ligand>
        <name>meso-2,6-diaminopimelate</name>
        <dbReference type="ChEBI" id="CHEBI:57791"/>
    </ligand>
</feature>
<dbReference type="HAMAP" id="MF_00208">
    <property type="entry name" value="MurE"/>
    <property type="match status" value="1"/>
</dbReference>
<dbReference type="PANTHER" id="PTHR23135:SF4">
    <property type="entry name" value="UDP-N-ACETYLMURAMOYL-L-ALANYL-D-GLUTAMATE--2,6-DIAMINOPIMELATE LIGASE MURE HOMOLOG, CHLOROPLASTIC"/>
    <property type="match status" value="1"/>
</dbReference>
<feature type="domain" description="Mur ligase C-terminal" evidence="4">
    <location>
        <begin position="335"/>
        <end position="464"/>
    </location>
</feature>
<dbReference type="InterPro" id="IPR005761">
    <property type="entry name" value="UDP-N-AcMur-Glu-dNH2Pim_ligase"/>
</dbReference>
<proteinExistence type="inferred from homology"/>
<feature type="short sequence motif" description="Meso-diaminopimelate recognition motif" evidence="2">
    <location>
        <begin position="411"/>
        <end position="414"/>
    </location>
</feature>
<feature type="binding site" evidence="2">
    <location>
        <begin position="155"/>
        <end position="156"/>
    </location>
    <ligand>
        <name>UDP-N-acetyl-alpha-D-muramoyl-L-alanyl-D-glutamate</name>
        <dbReference type="ChEBI" id="CHEBI:83900"/>
    </ligand>
</feature>
<comment type="caution">
    <text evidence="2">Lacks conserved residue(s) required for the propagation of feature annotation.</text>
</comment>
<sequence length="499" mass="52152">MATFTTPVQAVEWLRSCGVQGLTTDSREATSVDAFIAWPGAATDPRRFVAPALAKGALACLAEQSGAEAFELDSDRTGFYSGLKAGSGPIAAAFYGMPSRELAVMAVTGTNGKTSTAWWLAQALAQVGGKEAMPCGVIGTLGVGRPPALKATGFTTPDPVLLQKTLRAFVQQGLKACAMEASSIGIEELRMTGTVIHTAIFTNFTQDHLDYHGSMAAYWAAKRALFSWDGLKAAVVNVDDDKGAELAAELADTSLNVWTVAVQGDARLMARSITHSAQGLAFDVVEGGETVRLQSHVIGSYNVSNLLGVIAAMRTVGIPLQSAVQACATLLPVPGRMECIGGESAPLVAVDYAHTPDALAQALRALQPVAQARGGKLWCVFGCGGDRDASKRPLMGAVAAAQSEHTVVTSDNPRSEKPEAIVAQILLGMVECPHVDVQVDRAVAIADAICSADAQDVILLAGKGHEETQEIAGVKTPFSDMAHARAALALRSPNEETMR</sequence>
<comment type="PTM">
    <text evidence="2">Carboxylation is probably crucial for Mg(2+) binding and, consequently, for the gamma-phosphate positioning of ATP.</text>
</comment>
<feature type="binding site" evidence="2">
    <location>
        <begin position="411"/>
        <end position="414"/>
    </location>
    <ligand>
        <name>meso-2,6-diaminopimelate</name>
        <dbReference type="ChEBI" id="CHEBI:57791"/>
    </ligand>
</feature>
<comment type="catalytic activity">
    <reaction evidence="2">
        <text>UDP-N-acetyl-alpha-D-muramoyl-L-alanyl-D-glutamate + meso-2,6-diaminopimelate + ATP = UDP-N-acetyl-alpha-D-muramoyl-L-alanyl-gamma-D-glutamyl-meso-2,6-diaminopimelate + ADP + phosphate + H(+)</text>
        <dbReference type="Rhea" id="RHEA:23676"/>
        <dbReference type="ChEBI" id="CHEBI:15378"/>
        <dbReference type="ChEBI" id="CHEBI:30616"/>
        <dbReference type="ChEBI" id="CHEBI:43474"/>
        <dbReference type="ChEBI" id="CHEBI:57791"/>
        <dbReference type="ChEBI" id="CHEBI:83900"/>
        <dbReference type="ChEBI" id="CHEBI:83905"/>
        <dbReference type="ChEBI" id="CHEBI:456216"/>
        <dbReference type="EC" id="6.3.2.13"/>
    </reaction>
</comment>
<feature type="binding site" evidence="2">
    <location>
        <position position="190"/>
    </location>
    <ligand>
        <name>UDP-N-acetyl-alpha-D-muramoyl-L-alanyl-D-glutamate</name>
        <dbReference type="ChEBI" id="CHEBI:83900"/>
    </ligand>
</feature>
<dbReference type="SUPFAM" id="SSF63418">
    <property type="entry name" value="MurE/MurF N-terminal domain"/>
    <property type="match status" value="1"/>
</dbReference>
<keyword evidence="2" id="KW-0547">Nucleotide-binding</keyword>
<dbReference type="SUPFAM" id="SSF53244">
    <property type="entry name" value="MurD-like peptide ligases, peptide-binding domain"/>
    <property type="match status" value="1"/>
</dbReference>
<organism evidence="6 7">
    <name type="scientific">Rhodoferax mekongensis</name>
    <dbReference type="NCBI Taxonomy" id="3068341"/>
    <lineage>
        <taxon>Bacteria</taxon>
        <taxon>Pseudomonadati</taxon>
        <taxon>Pseudomonadota</taxon>
        <taxon>Betaproteobacteria</taxon>
        <taxon>Burkholderiales</taxon>
        <taxon>Comamonadaceae</taxon>
        <taxon>Rhodoferax</taxon>
    </lineage>
</organism>
<dbReference type="InterPro" id="IPR013221">
    <property type="entry name" value="Mur_ligase_cen"/>
</dbReference>
<evidence type="ECO:0000313" key="7">
    <source>
        <dbReference type="Proteomes" id="UP001302257"/>
    </source>
</evidence>
<evidence type="ECO:0000256" key="2">
    <source>
        <dbReference type="HAMAP-Rule" id="MF_00208"/>
    </source>
</evidence>
<dbReference type="Gene3D" id="3.90.190.20">
    <property type="entry name" value="Mur ligase, C-terminal domain"/>
    <property type="match status" value="1"/>
</dbReference>
<comment type="pathway">
    <text evidence="2 3">Cell wall biogenesis; peptidoglycan biosynthesis.</text>
</comment>
<dbReference type="InterPro" id="IPR036615">
    <property type="entry name" value="Mur_ligase_C_dom_sf"/>
</dbReference>
<dbReference type="Gene3D" id="3.40.1390.10">
    <property type="entry name" value="MurE/MurF, N-terminal domain"/>
    <property type="match status" value="1"/>
</dbReference>
<feature type="binding site" evidence="2">
    <location>
        <position position="387"/>
    </location>
    <ligand>
        <name>meso-2,6-diaminopimelate</name>
        <dbReference type="ChEBI" id="CHEBI:57791"/>
    </ligand>
</feature>
<keyword evidence="2" id="KW-0963">Cytoplasm</keyword>
<dbReference type="Proteomes" id="UP001302257">
    <property type="component" value="Chromosome"/>
</dbReference>
<keyword evidence="2 3" id="KW-0961">Cell wall biogenesis/degradation</keyword>
<protein>
    <recommendedName>
        <fullName evidence="2">UDP-N-acetylmuramoyl-L-alanyl-D-glutamate--2,6-diaminopimelate ligase</fullName>
        <ecNumber evidence="2">6.3.2.13</ecNumber>
    </recommendedName>
    <alternativeName>
        <fullName evidence="2">Meso-A2pm-adding enzyme</fullName>
    </alternativeName>
    <alternativeName>
        <fullName evidence="2">Meso-diaminopimelate-adding enzyme</fullName>
    </alternativeName>
    <alternativeName>
        <fullName evidence="2">UDP-MurNAc-L-Ala-D-Glu:meso-diaminopimelate ligase</fullName>
    </alternativeName>
    <alternativeName>
        <fullName evidence="2">UDP-MurNAc-tripeptide synthetase</fullName>
    </alternativeName>
    <alternativeName>
        <fullName evidence="2">UDP-N-acetylmuramyl-tripeptide synthetase</fullName>
    </alternativeName>
</protein>
<feature type="binding site" evidence="2">
    <location>
        <position position="182"/>
    </location>
    <ligand>
        <name>UDP-N-acetyl-alpha-D-muramoyl-L-alanyl-D-glutamate</name>
        <dbReference type="ChEBI" id="CHEBI:83900"/>
    </ligand>
</feature>
<dbReference type="PANTHER" id="PTHR23135">
    <property type="entry name" value="MUR LIGASE FAMILY MEMBER"/>
    <property type="match status" value="1"/>
</dbReference>
<gene>
    <name evidence="2" type="primary">murE</name>
    <name evidence="6" type="ORF">RAN89_05540</name>
</gene>
<evidence type="ECO:0000256" key="3">
    <source>
        <dbReference type="RuleBase" id="RU004135"/>
    </source>
</evidence>
<accession>A0ABZ0B2F8</accession>
<keyword evidence="2 3" id="KW-0573">Peptidoglycan synthesis</keyword>
<keyword evidence="2 3" id="KW-0133">Cell shape</keyword>
<feature type="binding site" evidence="2">
    <location>
        <begin position="109"/>
        <end position="115"/>
    </location>
    <ligand>
        <name>ATP</name>
        <dbReference type="ChEBI" id="CHEBI:30616"/>
    </ligand>
</feature>
<dbReference type="Pfam" id="PF02875">
    <property type="entry name" value="Mur_ligase_C"/>
    <property type="match status" value="1"/>
</dbReference>
<dbReference type="EC" id="6.3.2.13" evidence="2"/>
<feature type="domain" description="Mur ligase central" evidence="5">
    <location>
        <begin position="107"/>
        <end position="312"/>
    </location>
</feature>
<feature type="binding site" evidence="2">
    <location>
        <position position="466"/>
    </location>
    <ligand>
        <name>meso-2,6-diaminopimelate</name>
        <dbReference type="ChEBI" id="CHEBI:57791"/>
    </ligand>
</feature>
<comment type="function">
    <text evidence="2">Catalyzes the addition of meso-diaminopimelic acid to the nucleotide precursor UDP-N-acetylmuramoyl-L-alanyl-D-glutamate (UMAG) in the biosynthesis of bacterial cell-wall peptidoglycan.</text>
</comment>
<keyword evidence="7" id="KW-1185">Reference proteome</keyword>
<keyword evidence="2 3" id="KW-0131">Cell cycle</keyword>
<comment type="similarity">
    <text evidence="1 2">Belongs to the MurCDEF family. MurE subfamily.</text>
</comment>
<dbReference type="RefSeq" id="WP_313868620.1">
    <property type="nucleotide sequence ID" value="NZ_CP132507.1"/>
</dbReference>
<dbReference type="GO" id="GO:0008765">
    <property type="term" value="F:UDP-N-acetylmuramoylalanyl-D-glutamate-2,6-diaminopimelate ligase activity"/>
    <property type="evidence" value="ECO:0007669"/>
    <property type="project" value="UniProtKB-EC"/>
</dbReference>
<reference evidence="6 7" key="1">
    <citation type="submission" date="2023-08" db="EMBL/GenBank/DDBJ databases">
        <title>Rhodoferax potami sp. nov. and Rhodoferax mekongensis sp. nov., isolated from the Mekong River in Thailand.</title>
        <authorList>
            <person name="Kitikhun S."/>
            <person name="Charoenyingcharoen P."/>
            <person name="Siriarchawattana P."/>
            <person name="Likhitrattanapisal S."/>
            <person name="Nilsakha T."/>
            <person name="Chanpet A."/>
            <person name="Rattanawaree P."/>
            <person name="Ingsriswang S."/>
        </authorList>
    </citation>
    <scope>NUCLEOTIDE SEQUENCE [LARGE SCALE GENOMIC DNA]</scope>
    <source>
        <strain evidence="6 7">TBRC 17307</strain>
    </source>
</reference>
<dbReference type="EMBL" id="CP132507">
    <property type="protein sequence ID" value="WNO05890.1"/>
    <property type="molecule type" value="Genomic_DNA"/>
</dbReference>
<dbReference type="Gene3D" id="3.40.1190.10">
    <property type="entry name" value="Mur-like, catalytic domain"/>
    <property type="match status" value="1"/>
</dbReference>
<dbReference type="InterPro" id="IPR004101">
    <property type="entry name" value="Mur_ligase_C"/>
</dbReference>
<keyword evidence="2 3" id="KW-0132">Cell division</keyword>
<name>A0ABZ0B2F8_9BURK</name>